<evidence type="ECO:0000313" key="5">
    <source>
        <dbReference type="Proteomes" id="UP000007110"/>
    </source>
</evidence>
<dbReference type="Gene3D" id="3.40.50.10140">
    <property type="entry name" value="Toll/interleukin-1 receptor homology (TIR) domain"/>
    <property type="match status" value="1"/>
</dbReference>
<name>A0A7M7N094_STRPU</name>
<feature type="domain" description="TIR" evidence="3">
    <location>
        <begin position="594"/>
        <end position="725"/>
    </location>
</feature>
<dbReference type="OMA" id="HHRALAW"/>
<dbReference type="PROSITE" id="PS50005">
    <property type="entry name" value="TPR"/>
    <property type="match status" value="1"/>
</dbReference>
<dbReference type="FunCoup" id="A0A7M7N094">
    <property type="interactions" value="967"/>
</dbReference>
<proteinExistence type="predicted"/>
<feature type="repeat" description="TPR" evidence="1">
    <location>
        <begin position="61"/>
        <end position="94"/>
    </location>
</feature>
<dbReference type="SMART" id="SM00028">
    <property type="entry name" value="TPR"/>
    <property type="match status" value="3"/>
</dbReference>
<dbReference type="InterPro" id="IPR019734">
    <property type="entry name" value="TPR_rpt"/>
</dbReference>
<keyword evidence="5" id="KW-1185">Reference proteome</keyword>
<dbReference type="PROSITE" id="PS50104">
    <property type="entry name" value="TIR"/>
    <property type="match status" value="1"/>
</dbReference>
<evidence type="ECO:0000256" key="2">
    <source>
        <dbReference type="SAM" id="MobiDB-lite"/>
    </source>
</evidence>
<protein>
    <recommendedName>
        <fullName evidence="3">TIR domain-containing protein</fullName>
    </recommendedName>
</protein>
<dbReference type="SUPFAM" id="SSF52200">
    <property type="entry name" value="Toll/Interleukin receptor TIR domain"/>
    <property type="match status" value="1"/>
</dbReference>
<dbReference type="AlphaFoldDB" id="A0A7M7N094"/>
<dbReference type="Proteomes" id="UP000007110">
    <property type="component" value="Unassembled WGS sequence"/>
</dbReference>
<dbReference type="InParanoid" id="A0A7M7N094"/>
<reference evidence="4" key="2">
    <citation type="submission" date="2021-01" db="UniProtKB">
        <authorList>
            <consortium name="EnsemblMetazoa"/>
        </authorList>
    </citation>
    <scope>IDENTIFICATION</scope>
</reference>
<feature type="region of interest" description="Disordered" evidence="2">
    <location>
        <begin position="564"/>
        <end position="590"/>
    </location>
</feature>
<evidence type="ECO:0000313" key="4">
    <source>
        <dbReference type="EnsemblMetazoa" id="XP_030829284"/>
    </source>
</evidence>
<dbReference type="OrthoDB" id="9976543at2759"/>
<dbReference type="KEGG" id="spu:115919483"/>
<feature type="region of interest" description="Disordered" evidence="2">
    <location>
        <begin position="361"/>
        <end position="394"/>
    </location>
</feature>
<dbReference type="EnsemblMetazoa" id="XM_030973424">
    <property type="protein sequence ID" value="XP_030829284"/>
    <property type="gene ID" value="LOC115919483"/>
</dbReference>
<dbReference type="RefSeq" id="XP_030829284.1">
    <property type="nucleotide sequence ID" value="XM_030973424.1"/>
</dbReference>
<dbReference type="InterPro" id="IPR042342">
    <property type="entry name" value="TTC22"/>
</dbReference>
<keyword evidence="1" id="KW-0802">TPR repeat</keyword>
<dbReference type="PANTHER" id="PTHR16253">
    <property type="entry name" value="TETRATRICOPEPTIDE REPEAT PROTEIN 22"/>
    <property type="match status" value="1"/>
</dbReference>
<accession>A0A7M7N094</accession>
<sequence>MACASLIDSISDVDNPLGLLGLTLAFNGGNLNGKQEAQARRKLNRRLPLLERELADRPIRHGNRNYVGMLYYILQEKDKAIECWEKTVEEDPTNLNAIKDLCTAYAKLGDRKESRKWQSRLEETQSKLSGNPDDEKRVYARCRAEQAFAACWDLHTQTWSKGVTAMEETVQKFESALEYADKLISQDEKEDWHLAIGQAYERLSHRHKRSNNIPQYICAINMAAQYLHFSISSSQHTMHKAEAWGVLGNALTYDSNDTPASIPSFIETKYKAYWYEPSLCYDQALSLDPGNAWLLGNYGHLLRKLGYYSAAMEKLDKSIESDQSPSSWFSYDNRSKVYKQLARNTADKQVRERFLRRAAEDSKMADISNPNPRSQSQRGQIAHDMAESSGTNQEKKHYSVQALAHFAESLQIQDGMDISDAHLKQGQCLLKRDKWSAVQSFKMAYSTSPPNDFQETIASKYLLPNLLDHYQKEQKPENLLAELAYWITNASVRHQSMSSIFKILGKLARNRFQNEILEVMEYIVVYQPTVLGVDRMIDEGFIALRKTTFRRENFKRLCNLERQHTTKMHSSTSLDPTTPLPHHQPPEKAKNPKWQNDFYVITPVESTQWVQYFLLPGMECNFFSLKGFYQQRDQVIGKLKVRSQAEAISNSASIVIVYSGSFSDDEECMRLFGAACETRPAPQMALLKLDNTPIAPQMARITQFDFSGSQTQVPPQWFDLAKFLS</sequence>
<organism evidence="4 5">
    <name type="scientific">Strongylocentrotus purpuratus</name>
    <name type="common">Purple sea urchin</name>
    <dbReference type="NCBI Taxonomy" id="7668"/>
    <lineage>
        <taxon>Eukaryota</taxon>
        <taxon>Metazoa</taxon>
        <taxon>Echinodermata</taxon>
        <taxon>Eleutherozoa</taxon>
        <taxon>Echinozoa</taxon>
        <taxon>Echinoidea</taxon>
        <taxon>Euechinoidea</taxon>
        <taxon>Echinacea</taxon>
        <taxon>Camarodonta</taxon>
        <taxon>Echinidea</taxon>
        <taxon>Strongylocentrotidae</taxon>
        <taxon>Strongylocentrotus</taxon>
    </lineage>
</organism>
<dbReference type="InterPro" id="IPR035897">
    <property type="entry name" value="Toll_tir_struct_dom_sf"/>
</dbReference>
<dbReference type="Gene3D" id="1.25.40.10">
    <property type="entry name" value="Tetratricopeptide repeat domain"/>
    <property type="match status" value="2"/>
</dbReference>
<dbReference type="GO" id="GO:0007165">
    <property type="term" value="P:signal transduction"/>
    <property type="evidence" value="ECO:0007669"/>
    <property type="project" value="InterPro"/>
</dbReference>
<evidence type="ECO:0000256" key="1">
    <source>
        <dbReference type="PROSITE-ProRule" id="PRU00339"/>
    </source>
</evidence>
<reference evidence="5" key="1">
    <citation type="submission" date="2015-02" db="EMBL/GenBank/DDBJ databases">
        <title>Genome sequencing for Strongylocentrotus purpuratus.</title>
        <authorList>
            <person name="Murali S."/>
            <person name="Liu Y."/>
            <person name="Vee V."/>
            <person name="English A."/>
            <person name="Wang M."/>
            <person name="Skinner E."/>
            <person name="Han Y."/>
            <person name="Muzny D.M."/>
            <person name="Worley K.C."/>
            <person name="Gibbs R.A."/>
        </authorList>
    </citation>
    <scope>NUCLEOTIDE SEQUENCE</scope>
</reference>
<evidence type="ECO:0000259" key="3">
    <source>
        <dbReference type="PROSITE" id="PS50104"/>
    </source>
</evidence>
<dbReference type="GeneID" id="115919483"/>
<dbReference type="InterPro" id="IPR000157">
    <property type="entry name" value="TIR_dom"/>
</dbReference>
<dbReference type="InterPro" id="IPR011990">
    <property type="entry name" value="TPR-like_helical_dom_sf"/>
</dbReference>
<feature type="compositionally biased region" description="Polar residues" evidence="2">
    <location>
        <begin position="368"/>
        <end position="379"/>
    </location>
</feature>
<dbReference type="PANTHER" id="PTHR16253:SF0">
    <property type="entry name" value="TETRATRICOPEPTIDE REPEAT PROTEIN 22"/>
    <property type="match status" value="1"/>
</dbReference>
<dbReference type="SUPFAM" id="SSF48452">
    <property type="entry name" value="TPR-like"/>
    <property type="match status" value="3"/>
</dbReference>